<evidence type="ECO:0000256" key="3">
    <source>
        <dbReference type="ARBA" id="ARBA00023163"/>
    </source>
</evidence>
<dbReference type="Gene3D" id="1.10.10.10">
    <property type="entry name" value="Winged helix-like DNA-binding domain superfamily/Winged helix DNA-binding domain"/>
    <property type="match status" value="1"/>
</dbReference>
<dbReference type="SUPFAM" id="SSF46785">
    <property type="entry name" value="Winged helix' DNA-binding domain"/>
    <property type="match status" value="1"/>
</dbReference>
<evidence type="ECO:0000256" key="1">
    <source>
        <dbReference type="ARBA" id="ARBA00023015"/>
    </source>
</evidence>
<dbReference type="Pfam" id="PF07729">
    <property type="entry name" value="FCD"/>
    <property type="match status" value="1"/>
</dbReference>
<sequence>MTAGMERLGDGEHAGDSDRYRPGYELVAEQLLAYIAEHHLRPGDRLPTEKGLAEILGATRNVTREAVKVLAAIGRLSVRKGAGIFVASSDAPASPADEELAHFQPTDLQHVVMLLDYRRLIEGETAARAATLATPIQVRSLREHAEQSMSAANQADAKGFADADELFHNAVSTAAQNVFLQAAVANIRKFALQSDVLLFHGDVPGSLEVAGAQHVRIAEAIAAGDPETAAKLMIEHVETTRDQFERRIRDRLVTRT</sequence>
<dbReference type="SMART" id="SM00345">
    <property type="entry name" value="HTH_GNTR"/>
    <property type="match status" value="1"/>
</dbReference>
<accession>A0A8J3TM15</accession>
<keyword evidence="7" id="KW-1185">Reference proteome</keyword>
<evidence type="ECO:0000256" key="4">
    <source>
        <dbReference type="SAM" id="MobiDB-lite"/>
    </source>
</evidence>
<dbReference type="InterPro" id="IPR008920">
    <property type="entry name" value="TF_FadR/GntR_C"/>
</dbReference>
<protein>
    <submittedName>
        <fullName evidence="6">GntR family transcriptional regulator</fullName>
    </submittedName>
</protein>
<dbReference type="InterPro" id="IPR036388">
    <property type="entry name" value="WH-like_DNA-bd_sf"/>
</dbReference>
<comment type="caution">
    <text evidence="6">The sequence shown here is derived from an EMBL/GenBank/DDBJ whole genome shotgun (WGS) entry which is preliminary data.</text>
</comment>
<evidence type="ECO:0000259" key="5">
    <source>
        <dbReference type="PROSITE" id="PS50949"/>
    </source>
</evidence>
<dbReference type="SUPFAM" id="SSF48008">
    <property type="entry name" value="GntR ligand-binding domain-like"/>
    <property type="match status" value="1"/>
</dbReference>
<dbReference type="Gene3D" id="1.20.120.530">
    <property type="entry name" value="GntR ligand-binding domain-like"/>
    <property type="match status" value="1"/>
</dbReference>
<evidence type="ECO:0000313" key="6">
    <source>
        <dbReference type="EMBL" id="GII28271.1"/>
    </source>
</evidence>
<keyword evidence="3" id="KW-0804">Transcription</keyword>
<dbReference type="InterPro" id="IPR000524">
    <property type="entry name" value="Tscrpt_reg_HTH_GntR"/>
</dbReference>
<proteinExistence type="predicted"/>
<dbReference type="PANTHER" id="PTHR43537">
    <property type="entry name" value="TRANSCRIPTIONAL REGULATOR, GNTR FAMILY"/>
    <property type="match status" value="1"/>
</dbReference>
<dbReference type="Proteomes" id="UP000650628">
    <property type="component" value="Unassembled WGS sequence"/>
</dbReference>
<dbReference type="PANTHER" id="PTHR43537:SF5">
    <property type="entry name" value="UXU OPERON TRANSCRIPTIONAL REGULATOR"/>
    <property type="match status" value="1"/>
</dbReference>
<evidence type="ECO:0000256" key="2">
    <source>
        <dbReference type="ARBA" id="ARBA00023125"/>
    </source>
</evidence>
<dbReference type="PROSITE" id="PS50949">
    <property type="entry name" value="HTH_GNTR"/>
    <property type="match status" value="1"/>
</dbReference>
<dbReference type="EMBL" id="BOOO01000008">
    <property type="protein sequence ID" value="GII28271.1"/>
    <property type="molecule type" value="Genomic_DNA"/>
</dbReference>
<reference evidence="6 7" key="1">
    <citation type="submission" date="2021-01" db="EMBL/GenBank/DDBJ databases">
        <title>Whole genome shotgun sequence of Planotetraspora mira NBRC 15435.</title>
        <authorList>
            <person name="Komaki H."/>
            <person name="Tamura T."/>
        </authorList>
    </citation>
    <scope>NUCLEOTIDE SEQUENCE [LARGE SCALE GENOMIC DNA]</scope>
    <source>
        <strain evidence="6 7">NBRC 15435</strain>
    </source>
</reference>
<dbReference type="RefSeq" id="WP_203952326.1">
    <property type="nucleotide sequence ID" value="NZ_BOOO01000008.1"/>
</dbReference>
<evidence type="ECO:0000313" key="7">
    <source>
        <dbReference type="Proteomes" id="UP000650628"/>
    </source>
</evidence>
<feature type="region of interest" description="Disordered" evidence="4">
    <location>
        <begin position="1"/>
        <end position="20"/>
    </location>
</feature>
<dbReference type="InterPro" id="IPR036390">
    <property type="entry name" value="WH_DNA-bd_sf"/>
</dbReference>
<dbReference type="Pfam" id="PF00392">
    <property type="entry name" value="GntR"/>
    <property type="match status" value="1"/>
</dbReference>
<feature type="domain" description="HTH gntR-type" evidence="5">
    <location>
        <begin position="21"/>
        <end position="89"/>
    </location>
</feature>
<name>A0A8J3TM15_9ACTN</name>
<dbReference type="GO" id="GO:0003700">
    <property type="term" value="F:DNA-binding transcription factor activity"/>
    <property type="evidence" value="ECO:0007669"/>
    <property type="project" value="InterPro"/>
</dbReference>
<dbReference type="SMART" id="SM00895">
    <property type="entry name" value="FCD"/>
    <property type="match status" value="1"/>
</dbReference>
<keyword evidence="2" id="KW-0238">DNA-binding</keyword>
<keyword evidence="1" id="KW-0805">Transcription regulation</keyword>
<dbReference type="InterPro" id="IPR011711">
    <property type="entry name" value="GntR_C"/>
</dbReference>
<organism evidence="6 7">
    <name type="scientific">Planotetraspora mira</name>
    <dbReference type="NCBI Taxonomy" id="58121"/>
    <lineage>
        <taxon>Bacteria</taxon>
        <taxon>Bacillati</taxon>
        <taxon>Actinomycetota</taxon>
        <taxon>Actinomycetes</taxon>
        <taxon>Streptosporangiales</taxon>
        <taxon>Streptosporangiaceae</taxon>
        <taxon>Planotetraspora</taxon>
    </lineage>
</organism>
<dbReference type="CDD" id="cd07377">
    <property type="entry name" value="WHTH_GntR"/>
    <property type="match status" value="1"/>
</dbReference>
<feature type="compositionally biased region" description="Basic and acidic residues" evidence="4">
    <location>
        <begin position="7"/>
        <end position="20"/>
    </location>
</feature>
<dbReference type="GO" id="GO:0003677">
    <property type="term" value="F:DNA binding"/>
    <property type="evidence" value="ECO:0007669"/>
    <property type="project" value="UniProtKB-KW"/>
</dbReference>
<gene>
    <name evidence="6" type="primary">pdhR_2</name>
    <name evidence="6" type="ORF">Pmi06nite_17130</name>
</gene>
<dbReference type="AlphaFoldDB" id="A0A8J3TM15"/>